<sequence>MERFDVAVVGLGALGSAAAYHASLKGAKVIGFEQFEFGHVRGASSDTSRIVRTSYGEPEYVALARSAYKDWADLERRTGQELLTITGGIIFFPPNTGHKMFSIEGYTKSLDLNRVPYELLSAQEANKRWPQFKVPDNVQAVYTADSGVAHASKSVSAMQFLARQHGAVLKEKTPVDRVTPDGAGTGVVIETPKGKFHAKKVILATDAWTNKLLKPLKAEIPLDVMQEQVTYFRPKDSDLRNFEQDKFPVWIWGGLPAFYGFPSYGEPTIKAGRDTSYNRMTPEERTYIPSPELSKELQDFMSNTIPGKGEPMRTVTCQYTITPDRQFIISPLEKHKDVIVALGAAHGFKFAPAIGRAAAELAIDGKSTNDLSLFGVPKAAAPSSKL</sequence>
<gene>
    <name evidence="9" type="ORF">CEP54_012438</name>
</gene>
<reference evidence="9 10" key="1">
    <citation type="submission" date="2017-06" db="EMBL/GenBank/DDBJ databases">
        <title>Comparative genomic analysis of Ambrosia Fusariam Clade fungi.</title>
        <authorList>
            <person name="Stajich J.E."/>
            <person name="Carrillo J."/>
            <person name="Kijimoto T."/>
            <person name="Eskalen A."/>
            <person name="O'Donnell K."/>
            <person name="Kasson M."/>
        </authorList>
    </citation>
    <scope>NUCLEOTIDE SEQUENCE [LARGE SCALE GENOMIC DNA]</scope>
    <source>
        <strain evidence="9 10">NRRL62584</strain>
    </source>
</reference>
<evidence type="ECO:0000256" key="2">
    <source>
        <dbReference type="ARBA" id="ARBA00010989"/>
    </source>
</evidence>
<keyword evidence="6" id="KW-0560">Oxidoreductase</keyword>
<dbReference type="InterPro" id="IPR036188">
    <property type="entry name" value="FAD/NAD-bd_sf"/>
</dbReference>
<dbReference type="Pfam" id="PF01266">
    <property type="entry name" value="DAO"/>
    <property type="match status" value="1"/>
</dbReference>
<dbReference type="SUPFAM" id="SSF54373">
    <property type="entry name" value="FAD-linked reductases, C-terminal domain"/>
    <property type="match status" value="1"/>
</dbReference>
<evidence type="ECO:0000256" key="4">
    <source>
        <dbReference type="ARBA" id="ARBA00022630"/>
    </source>
</evidence>
<feature type="domain" description="FAD dependent oxidoreductase" evidence="8">
    <location>
        <begin position="5"/>
        <end position="361"/>
    </location>
</feature>
<proteinExistence type="inferred from homology"/>
<dbReference type="Gene3D" id="3.30.9.10">
    <property type="entry name" value="D-Amino Acid Oxidase, subunit A, domain 2"/>
    <property type="match status" value="1"/>
</dbReference>
<dbReference type="SUPFAM" id="SSF51905">
    <property type="entry name" value="FAD/NAD(P)-binding domain"/>
    <property type="match status" value="1"/>
</dbReference>
<comment type="catalytic activity">
    <reaction evidence="7">
        <text>sarcosine + O2 + H2O = formaldehyde + glycine + H2O2</text>
        <dbReference type="Rhea" id="RHEA:13313"/>
        <dbReference type="ChEBI" id="CHEBI:15377"/>
        <dbReference type="ChEBI" id="CHEBI:15379"/>
        <dbReference type="ChEBI" id="CHEBI:16240"/>
        <dbReference type="ChEBI" id="CHEBI:16842"/>
        <dbReference type="ChEBI" id="CHEBI:57305"/>
        <dbReference type="ChEBI" id="CHEBI:57433"/>
        <dbReference type="EC" id="1.5.3.1"/>
    </reaction>
</comment>
<keyword evidence="10" id="KW-1185">Reference proteome</keyword>
<comment type="cofactor">
    <cofactor evidence="1">
        <name>FAD</name>
        <dbReference type="ChEBI" id="CHEBI:57692"/>
    </cofactor>
</comment>
<dbReference type="FunFam" id="3.50.50.60:FF:000189">
    <property type="entry name" value="Monomeric sarcosine oxidase"/>
    <property type="match status" value="1"/>
</dbReference>
<comment type="caution">
    <text evidence="9">The sequence shown here is derived from an EMBL/GenBank/DDBJ whole genome shotgun (WGS) entry which is preliminary data.</text>
</comment>
<dbReference type="NCBIfam" id="NF008425">
    <property type="entry name" value="PRK11259.1"/>
    <property type="match status" value="1"/>
</dbReference>
<evidence type="ECO:0000256" key="3">
    <source>
        <dbReference type="ARBA" id="ARBA00012769"/>
    </source>
</evidence>
<dbReference type="InterPro" id="IPR045170">
    <property type="entry name" value="MTOX"/>
</dbReference>
<evidence type="ECO:0000313" key="9">
    <source>
        <dbReference type="EMBL" id="RSL49410.1"/>
    </source>
</evidence>
<dbReference type="PANTHER" id="PTHR10961:SF7">
    <property type="entry name" value="FAD DEPENDENT OXIDOREDUCTASE DOMAIN-CONTAINING PROTEIN"/>
    <property type="match status" value="1"/>
</dbReference>
<dbReference type="EC" id="1.5.3.1" evidence="3"/>
<organism evidence="9 10">
    <name type="scientific">Fusarium duplospermum</name>
    <dbReference type="NCBI Taxonomy" id="1325734"/>
    <lineage>
        <taxon>Eukaryota</taxon>
        <taxon>Fungi</taxon>
        <taxon>Dikarya</taxon>
        <taxon>Ascomycota</taxon>
        <taxon>Pezizomycotina</taxon>
        <taxon>Sordariomycetes</taxon>
        <taxon>Hypocreomycetidae</taxon>
        <taxon>Hypocreales</taxon>
        <taxon>Nectriaceae</taxon>
        <taxon>Fusarium</taxon>
        <taxon>Fusarium solani species complex</taxon>
    </lineage>
</organism>
<dbReference type="GO" id="GO:0050660">
    <property type="term" value="F:flavin adenine dinucleotide binding"/>
    <property type="evidence" value="ECO:0007669"/>
    <property type="project" value="InterPro"/>
</dbReference>
<dbReference type="Proteomes" id="UP000288168">
    <property type="component" value="Unassembled WGS sequence"/>
</dbReference>
<evidence type="ECO:0000259" key="8">
    <source>
        <dbReference type="Pfam" id="PF01266"/>
    </source>
</evidence>
<keyword evidence="4" id="KW-0285">Flavoprotein</keyword>
<dbReference type="PANTHER" id="PTHR10961">
    <property type="entry name" value="PEROXISOMAL SARCOSINE OXIDASE"/>
    <property type="match status" value="1"/>
</dbReference>
<protein>
    <recommendedName>
        <fullName evidence="3">sarcosine oxidasee (formaldehyde-forming)</fullName>
        <ecNumber evidence="3">1.5.3.1</ecNumber>
    </recommendedName>
</protein>
<comment type="similarity">
    <text evidence="2">Belongs to the MSOX/MTOX family.</text>
</comment>
<accession>A0A428P8P3</accession>
<dbReference type="GO" id="GO:0008115">
    <property type="term" value="F:sarcosine oxidase activity"/>
    <property type="evidence" value="ECO:0007669"/>
    <property type="project" value="UniProtKB-EC"/>
</dbReference>
<evidence type="ECO:0000256" key="1">
    <source>
        <dbReference type="ARBA" id="ARBA00001974"/>
    </source>
</evidence>
<dbReference type="OrthoDB" id="424974at2759"/>
<evidence type="ECO:0000313" key="10">
    <source>
        <dbReference type="Proteomes" id="UP000288168"/>
    </source>
</evidence>
<evidence type="ECO:0000256" key="6">
    <source>
        <dbReference type="ARBA" id="ARBA00023002"/>
    </source>
</evidence>
<evidence type="ECO:0000256" key="7">
    <source>
        <dbReference type="ARBA" id="ARBA00052742"/>
    </source>
</evidence>
<evidence type="ECO:0000256" key="5">
    <source>
        <dbReference type="ARBA" id="ARBA00022827"/>
    </source>
</evidence>
<name>A0A428P8P3_9HYPO</name>
<dbReference type="AlphaFoldDB" id="A0A428P8P3"/>
<dbReference type="EMBL" id="NKCI01000180">
    <property type="protein sequence ID" value="RSL49410.1"/>
    <property type="molecule type" value="Genomic_DNA"/>
</dbReference>
<dbReference type="InterPro" id="IPR006076">
    <property type="entry name" value="FAD-dep_OxRdtase"/>
</dbReference>
<keyword evidence="5" id="KW-0274">FAD</keyword>
<dbReference type="Gene3D" id="3.50.50.60">
    <property type="entry name" value="FAD/NAD(P)-binding domain"/>
    <property type="match status" value="1"/>
</dbReference>
<dbReference type="STRING" id="1325734.A0A428P8P3"/>